<gene>
    <name evidence="1" type="ORF">ACFFLM_19130</name>
</gene>
<proteinExistence type="predicted"/>
<comment type="caution">
    <text evidence="1">The sequence shown here is derived from an EMBL/GenBank/DDBJ whole genome shotgun (WGS) entry which is preliminary data.</text>
</comment>
<name>A0ABV6B2Z1_9DEIO</name>
<organism evidence="1 2">
    <name type="scientific">Deinococcus oregonensis</name>
    <dbReference type="NCBI Taxonomy" id="1805970"/>
    <lineage>
        <taxon>Bacteria</taxon>
        <taxon>Thermotogati</taxon>
        <taxon>Deinococcota</taxon>
        <taxon>Deinococci</taxon>
        <taxon>Deinococcales</taxon>
        <taxon>Deinococcaceae</taxon>
        <taxon>Deinococcus</taxon>
    </lineage>
</organism>
<keyword evidence="2" id="KW-1185">Reference proteome</keyword>
<dbReference type="Proteomes" id="UP001589733">
    <property type="component" value="Unassembled WGS sequence"/>
</dbReference>
<accession>A0ABV6B2Z1</accession>
<dbReference type="RefSeq" id="WP_380014138.1">
    <property type="nucleotide sequence ID" value="NZ_JBHLYR010000059.1"/>
</dbReference>
<dbReference type="EMBL" id="JBHLYR010000059">
    <property type="protein sequence ID" value="MFB9994075.1"/>
    <property type="molecule type" value="Genomic_DNA"/>
</dbReference>
<evidence type="ECO:0000313" key="1">
    <source>
        <dbReference type="EMBL" id="MFB9994075.1"/>
    </source>
</evidence>
<reference evidence="1 2" key="1">
    <citation type="submission" date="2024-09" db="EMBL/GenBank/DDBJ databases">
        <authorList>
            <person name="Sun Q."/>
            <person name="Mori K."/>
        </authorList>
    </citation>
    <scope>NUCLEOTIDE SEQUENCE [LARGE SCALE GENOMIC DNA]</scope>
    <source>
        <strain evidence="1 2">JCM 13503</strain>
    </source>
</reference>
<protein>
    <submittedName>
        <fullName evidence="1">Uncharacterized protein</fullName>
    </submittedName>
</protein>
<sequence length="79" mass="8942">MELIATTRPEPVAYAYGAALRNGGRALRCGLLFIKRGNTRKTLVLRDPDTKQRIRVRLPKAAVGNKKHLRFSRELLEVV</sequence>
<evidence type="ECO:0000313" key="2">
    <source>
        <dbReference type="Proteomes" id="UP001589733"/>
    </source>
</evidence>